<organism evidence="1">
    <name type="scientific">Tanacetum cinerariifolium</name>
    <name type="common">Dalmatian daisy</name>
    <name type="synonym">Chrysanthemum cinerariifolium</name>
    <dbReference type="NCBI Taxonomy" id="118510"/>
    <lineage>
        <taxon>Eukaryota</taxon>
        <taxon>Viridiplantae</taxon>
        <taxon>Streptophyta</taxon>
        <taxon>Embryophyta</taxon>
        <taxon>Tracheophyta</taxon>
        <taxon>Spermatophyta</taxon>
        <taxon>Magnoliopsida</taxon>
        <taxon>eudicotyledons</taxon>
        <taxon>Gunneridae</taxon>
        <taxon>Pentapetalae</taxon>
        <taxon>asterids</taxon>
        <taxon>campanulids</taxon>
        <taxon>Asterales</taxon>
        <taxon>Asteraceae</taxon>
        <taxon>Asteroideae</taxon>
        <taxon>Anthemideae</taxon>
        <taxon>Anthemidinae</taxon>
        <taxon>Tanacetum</taxon>
    </lineage>
</organism>
<protein>
    <submittedName>
        <fullName evidence="1">Uncharacterized protein</fullName>
    </submittedName>
</protein>
<feature type="non-terminal residue" evidence="1">
    <location>
        <position position="1"/>
    </location>
</feature>
<reference evidence="1" key="1">
    <citation type="journal article" date="2019" name="Sci. Rep.">
        <title>Draft genome of Tanacetum cinerariifolium, the natural source of mosquito coil.</title>
        <authorList>
            <person name="Yamashiro T."/>
            <person name="Shiraishi A."/>
            <person name="Satake H."/>
            <person name="Nakayama K."/>
        </authorList>
    </citation>
    <scope>NUCLEOTIDE SEQUENCE</scope>
</reference>
<comment type="caution">
    <text evidence="1">The sequence shown here is derived from an EMBL/GenBank/DDBJ whole genome shotgun (WGS) entry which is preliminary data.</text>
</comment>
<proteinExistence type="predicted"/>
<sequence>GQVVLEENAGREALVLRAADVAQRFEAGAPAGIGVVGGHGVALFLGCEQAQTQPRLHALHKLAAEAGFEAGGVGRGL</sequence>
<accession>A0A699XMV9</accession>
<feature type="non-terminal residue" evidence="1">
    <location>
        <position position="77"/>
    </location>
</feature>
<dbReference type="AlphaFoldDB" id="A0A699XMV9"/>
<dbReference type="EMBL" id="BKCJ011879786">
    <property type="protein sequence ID" value="GFD60583.1"/>
    <property type="molecule type" value="Genomic_DNA"/>
</dbReference>
<gene>
    <name evidence="1" type="ORF">Tci_932552</name>
</gene>
<name>A0A699XMV9_TANCI</name>
<evidence type="ECO:0000313" key="1">
    <source>
        <dbReference type="EMBL" id="GFD60583.1"/>
    </source>
</evidence>